<dbReference type="RefSeq" id="WP_038687033.1">
    <property type="nucleotide sequence ID" value="NZ_CP006986.1"/>
</dbReference>
<dbReference type="PANTHER" id="PTHR43245">
    <property type="entry name" value="BIFUNCTIONAL POLYMYXIN RESISTANCE PROTEIN ARNA"/>
    <property type="match status" value="1"/>
</dbReference>
<dbReference type="SUPFAM" id="SSF51735">
    <property type="entry name" value="NAD(P)-binding Rossmann-fold domains"/>
    <property type="match status" value="1"/>
</dbReference>
<feature type="domain" description="NAD-dependent epimerase/dehydratase" evidence="1">
    <location>
        <begin position="5"/>
        <end position="178"/>
    </location>
</feature>
<proteinExistence type="predicted"/>
<dbReference type="OrthoDB" id="4392084at2"/>
<evidence type="ECO:0000313" key="3">
    <source>
        <dbReference type="Proteomes" id="UP000027180"/>
    </source>
</evidence>
<sequence length="323" mass="36620">MKRKIIITGSSGFIGRSLVPYLLQRDYHVIALDKSVDNAPEIEAVHQCNLLDRERLIQLFTEIRPDAVIHLAARTDLDEKVNIEGYDVNINGVRNLIDAVKAAGTVERVLFTSSQLVCKVGYIPRFEEDYRPNTLYGESKVRGEQIVRDSDLHGITWCILRPTTIWGEGMSPHYQRLLHALKRGRYFHVGRAPLFKSYGYIGNAIYQYAKFLEAASEQIDGRTFYIADYAPLSLREWTTLLARALGGRSIISLPKSVSTLIAKAGDGLNALGIKRFPFNSFRLNNILTEYQFDISETKNICGPLPFSMQDGVKRTARWFLDKT</sequence>
<dbReference type="InterPro" id="IPR050177">
    <property type="entry name" value="Lipid_A_modif_metabolic_enz"/>
</dbReference>
<dbReference type="InterPro" id="IPR001509">
    <property type="entry name" value="Epimerase_deHydtase"/>
</dbReference>
<organism evidence="2 3">
    <name type="scientific">Rhizobium etli bv. mimosae str. IE4771</name>
    <dbReference type="NCBI Taxonomy" id="1432050"/>
    <lineage>
        <taxon>Bacteria</taxon>
        <taxon>Pseudomonadati</taxon>
        <taxon>Pseudomonadota</taxon>
        <taxon>Alphaproteobacteria</taxon>
        <taxon>Hyphomicrobiales</taxon>
        <taxon>Rhizobiaceae</taxon>
        <taxon>Rhizobium/Agrobacterium group</taxon>
        <taxon>Rhizobium</taxon>
    </lineage>
</organism>
<dbReference type="Pfam" id="PF01370">
    <property type="entry name" value="Epimerase"/>
    <property type="match status" value="1"/>
</dbReference>
<evidence type="ECO:0000259" key="1">
    <source>
        <dbReference type="Pfam" id="PF01370"/>
    </source>
</evidence>
<dbReference type="KEGG" id="rei:IE4771_CH00813"/>
<dbReference type="PANTHER" id="PTHR43245:SF13">
    <property type="entry name" value="UDP-D-APIOSE_UDP-D-XYLOSE SYNTHASE 2"/>
    <property type="match status" value="1"/>
</dbReference>
<name>A0A060HST2_RHIET</name>
<dbReference type="HOGENOM" id="CLU_863171_0_0_5"/>
<protein>
    <submittedName>
        <fullName evidence="2">NAD-dependent epimerase/dehydratase family protein</fullName>
    </submittedName>
</protein>
<accession>A0A060HST2</accession>
<dbReference type="Proteomes" id="UP000027180">
    <property type="component" value="Chromosome"/>
</dbReference>
<reference evidence="2 3" key="1">
    <citation type="submission" date="2013-12" db="EMBL/GenBank/DDBJ databases">
        <title>Complete genome sequence of Rhizobium etli bv. mimosae IE4771.</title>
        <authorList>
            <person name="Bustos P."/>
            <person name="Santamaria R.I."/>
            <person name="Lozano L."/>
            <person name="Ormeno-Orrillo E."/>
            <person name="Rogel M.A."/>
            <person name="Romero D."/>
            <person name="Cevallos M.A."/>
            <person name="Martinez-Romero E."/>
            <person name="Gonzalez V."/>
        </authorList>
    </citation>
    <scope>NUCLEOTIDE SEQUENCE [LARGE SCALE GENOMIC DNA]</scope>
    <source>
        <strain evidence="2 3">IE4771</strain>
    </source>
</reference>
<dbReference type="EMBL" id="CP006986">
    <property type="protein sequence ID" value="AIC25968.1"/>
    <property type="molecule type" value="Genomic_DNA"/>
</dbReference>
<gene>
    <name evidence="2" type="ORF">IE4771_CH00813</name>
</gene>
<dbReference type="AlphaFoldDB" id="A0A060HST2"/>
<dbReference type="InterPro" id="IPR036291">
    <property type="entry name" value="NAD(P)-bd_dom_sf"/>
</dbReference>
<evidence type="ECO:0000313" key="2">
    <source>
        <dbReference type="EMBL" id="AIC25968.1"/>
    </source>
</evidence>
<dbReference type="Gene3D" id="3.40.50.720">
    <property type="entry name" value="NAD(P)-binding Rossmann-like Domain"/>
    <property type="match status" value="1"/>
</dbReference>